<reference evidence="1 2" key="1">
    <citation type="submission" date="2017-10" db="EMBL/GenBank/DDBJ databases">
        <title>Novel microbial diversity and functional potential in the marine mammal oral microbiome.</title>
        <authorList>
            <person name="Dudek N.K."/>
            <person name="Sun C.L."/>
            <person name="Burstein D."/>
            <person name="Kantor R.S."/>
            <person name="Aliaga Goltsman D.S."/>
            <person name="Bik E.M."/>
            <person name="Thomas B.C."/>
            <person name="Banfield J.F."/>
            <person name="Relman D.A."/>
        </authorList>
    </citation>
    <scope>NUCLEOTIDE SEQUENCE [LARGE SCALE GENOMIC DNA]</scope>
    <source>
        <strain evidence="1">DOLJORAL78_50_517</strain>
    </source>
</reference>
<dbReference type="Pfam" id="PF04365">
    <property type="entry name" value="BrnT_toxin"/>
    <property type="match status" value="1"/>
</dbReference>
<name>A0A2G6PEF8_9GAMM</name>
<comment type="caution">
    <text evidence="1">The sequence shown here is derived from an EMBL/GenBank/DDBJ whole genome shotgun (WGS) entry which is preliminary data.</text>
</comment>
<organism evidence="1 2">
    <name type="scientific">Candidatus Contendibacter odensensis</name>
    <dbReference type="NCBI Taxonomy" id="1400860"/>
    <lineage>
        <taxon>Bacteria</taxon>
        <taxon>Pseudomonadati</taxon>
        <taxon>Pseudomonadota</taxon>
        <taxon>Gammaproteobacteria</taxon>
        <taxon>Candidatus Competibacteraceae</taxon>
        <taxon>Candidatus Contendibacter</taxon>
    </lineage>
</organism>
<protein>
    <recommendedName>
        <fullName evidence="3">BrnT family toxin</fullName>
    </recommendedName>
</protein>
<gene>
    <name evidence="1" type="ORF">CSA09_04355</name>
</gene>
<sequence length="95" mass="11086">MLFEWNENKNKANQKKHGISFEEAALIFKGEVLTHFDDNEDYGEEREMSIGLIGAHVVVVVVHTDRQNVTRIISARLANRSERKAYDDYYKKTTR</sequence>
<dbReference type="InterPro" id="IPR007460">
    <property type="entry name" value="BrnT_toxin"/>
</dbReference>
<evidence type="ECO:0000313" key="2">
    <source>
        <dbReference type="Proteomes" id="UP000229278"/>
    </source>
</evidence>
<dbReference type="InterPro" id="IPR038573">
    <property type="entry name" value="BrnT_sf"/>
</dbReference>
<evidence type="ECO:0000313" key="1">
    <source>
        <dbReference type="EMBL" id="PIE82925.1"/>
    </source>
</evidence>
<dbReference type="EMBL" id="PDTV01000010">
    <property type="protein sequence ID" value="PIE82925.1"/>
    <property type="molecule type" value="Genomic_DNA"/>
</dbReference>
<dbReference type="Gene3D" id="3.10.450.530">
    <property type="entry name" value="Ribonuclease toxin, BrnT, of type II toxin-antitoxin system"/>
    <property type="match status" value="1"/>
</dbReference>
<proteinExistence type="predicted"/>
<accession>A0A2G6PEF8</accession>
<dbReference type="Proteomes" id="UP000229278">
    <property type="component" value="Unassembled WGS sequence"/>
</dbReference>
<evidence type="ECO:0008006" key="3">
    <source>
        <dbReference type="Google" id="ProtNLM"/>
    </source>
</evidence>
<dbReference type="AlphaFoldDB" id="A0A2G6PEF8"/>